<gene>
    <name evidence="2" type="primary">BnaC06g07940D</name>
    <name evidence="2" type="ORF">GSBRNA2T00085563001</name>
</gene>
<organism evidence="2 3">
    <name type="scientific">Brassica napus</name>
    <name type="common">Rape</name>
    <dbReference type="NCBI Taxonomy" id="3708"/>
    <lineage>
        <taxon>Eukaryota</taxon>
        <taxon>Viridiplantae</taxon>
        <taxon>Streptophyta</taxon>
        <taxon>Embryophyta</taxon>
        <taxon>Tracheophyta</taxon>
        <taxon>Spermatophyta</taxon>
        <taxon>Magnoliopsida</taxon>
        <taxon>eudicotyledons</taxon>
        <taxon>Gunneridae</taxon>
        <taxon>Pentapetalae</taxon>
        <taxon>rosids</taxon>
        <taxon>malvids</taxon>
        <taxon>Brassicales</taxon>
        <taxon>Brassicaceae</taxon>
        <taxon>Brassiceae</taxon>
        <taxon>Brassica</taxon>
    </lineage>
</organism>
<feature type="compositionally biased region" description="Polar residues" evidence="1">
    <location>
        <begin position="212"/>
        <end position="222"/>
    </location>
</feature>
<sequence>MNQVATLQPIHTRTRSQRCNRSKHGPDRNIATGPEPGQVGRCDQSMHGPGHDSMTGLSRTSINEVEEESSNRPWREYIRSPRREAQKKDFSRENLALRAIRQLSVFDISSCDSTRFCCLRLLELGNSPTALAPLNGGSNTNLNTPAADVSAANAPANATMLEDFKKMFATYEKRSEEQDKLVNTLTKQVKTLTARTRAILPAEPQRFAGKDSISQPLSTSSGVEDDEFEHINKDPNDYSDDSEEDADVHPRRTQSRAAREDSPFRKPMTEEEENVFWSKFKKWITLDKPRTIQDALHKATDYIMIEEETKVLSQKHKPTKGSSKDVDQKPRKKNPRNDKYVHHKGEELQGAHNYAINPEQGRTSGNTWTRNPGYDENTFCEFHQTRGHSTTNCKILGARLAAKLLAGELSEVTSVKDLVRDSNRPPKTDKNPPVENSPQKNQSGDKRGRRHDKKGNDINRRRVNMIIGGSQYCNDTNNSITFEEEEAGGIDQPHCDPLVIDLVIRDLEVARVLIDTGSTVNVIFRDTLKRMNVELGKIVPTPKPLTCFSGETSMTHGSIQPPVMDKEVTNIIDFAMVAHPAIYNVIMGTPWINDMKAFPSTYHLGVKFPTQNRIAAIWGCQKQSRLCFLAEHKLRQATTTEMTKRKRTKITQPSAENTSTKDDLPSSAEETS</sequence>
<feature type="compositionally biased region" description="Basic residues" evidence="1">
    <location>
        <begin position="12"/>
        <end position="23"/>
    </location>
</feature>
<feature type="region of interest" description="Disordered" evidence="1">
    <location>
        <begin position="416"/>
        <end position="461"/>
    </location>
</feature>
<feature type="compositionally biased region" description="Basic and acidic residues" evidence="1">
    <location>
        <begin position="322"/>
        <end position="349"/>
    </location>
</feature>
<keyword evidence="3" id="KW-1185">Reference proteome</keyword>
<dbReference type="PaxDb" id="3708-A0A078FSM9"/>
<reference evidence="2 3" key="1">
    <citation type="journal article" date="2014" name="Science">
        <title>Plant genetics. Early allopolyploid evolution in the post-Neolithic Brassica napus oilseed genome.</title>
        <authorList>
            <person name="Chalhoub B."/>
            <person name="Denoeud F."/>
            <person name="Liu S."/>
            <person name="Parkin I.A."/>
            <person name="Tang H."/>
            <person name="Wang X."/>
            <person name="Chiquet J."/>
            <person name="Belcram H."/>
            <person name="Tong C."/>
            <person name="Samans B."/>
            <person name="Correa M."/>
            <person name="Da Silva C."/>
            <person name="Just J."/>
            <person name="Falentin C."/>
            <person name="Koh C.S."/>
            <person name="Le Clainche I."/>
            <person name="Bernard M."/>
            <person name="Bento P."/>
            <person name="Noel B."/>
            <person name="Labadie K."/>
            <person name="Alberti A."/>
            <person name="Charles M."/>
            <person name="Arnaud D."/>
            <person name="Guo H."/>
            <person name="Daviaud C."/>
            <person name="Alamery S."/>
            <person name="Jabbari K."/>
            <person name="Zhao M."/>
            <person name="Edger P.P."/>
            <person name="Chelaifa H."/>
            <person name="Tack D."/>
            <person name="Lassalle G."/>
            <person name="Mestiri I."/>
            <person name="Schnel N."/>
            <person name="Le Paslier M.C."/>
            <person name="Fan G."/>
            <person name="Renault V."/>
            <person name="Bayer P.E."/>
            <person name="Golicz A.A."/>
            <person name="Manoli S."/>
            <person name="Lee T.H."/>
            <person name="Thi V.H."/>
            <person name="Chalabi S."/>
            <person name="Hu Q."/>
            <person name="Fan C."/>
            <person name="Tollenaere R."/>
            <person name="Lu Y."/>
            <person name="Battail C."/>
            <person name="Shen J."/>
            <person name="Sidebottom C.H."/>
            <person name="Wang X."/>
            <person name="Canaguier A."/>
            <person name="Chauveau A."/>
            <person name="Berard A."/>
            <person name="Deniot G."/>
            <person name="Guan M."/>
            <person name="Liu Z."/>
            <person name="Sun F."/>
            <person name="Lim Y.P."/>
            <person name="Lyons E."/>
            <person name="Town C.D."/>
            <person name="Bancroft I."/>
            <person name="Wang X."/>
            <person name="Meng J."/>
            <person name="Ma J."/>
            <person name="Pires J.C."/>
            <person name="King G.J."/>
            <person name="Brunel D."/>
            <person name="Delourme R."/>
            <person name="Renard M."/>
            <person name="Aury J.M."/>
            <person name="Adams K.L."/>
            <person name="Batley J."/>
            <person name="Snowdon R.J."/>
            <person name="Tost J."/>
            <person name="Edwards D."/>
            <person name="Zhou Y."/>
            <person name="Hua W."/>
            <person name="Sharpe A.G."/>
            <person name="Paterson A.H."/>
            <person name="Guan C."/>
            <person name="Wincker P."/>
        </authorList>
    </citation>
    <scope>NUCLEOTIDE SEQUENCE [LARGE SCALE GENOMIC DNA]</scope>
    <source>
        <strain evidence="3">cv. Darmor-bzh</strain>
    </source>
</reference>
<evidence type="ECO:0000313" key="2">
    <source>
        <dbReference type="EMBL" id="CDY15308.1"/>
    </source>
</evidence>
<proteinExistence type="predicted"/>
<feature type="compositionally biased region" description="Basic and acidic residues" evidence="1">
    <location>
        <begin position="417"/>
        <end position="432"/>
    </location>
</feature>
<feature type="compositionally biased region" description="Basic and acidic residues" evidence="1">
    <location>
        <begin position="257"/>
        <end position="269"/>
    </location>
</feature>
<dbReference type="PANTHER" id="PTHR33240">
    <property type="entry name" value="OS08G0508500 PROTEIN"/>
    <property type="match status" value="1"/>
</dbReference>
<dbReference type="CDD" id="cd00303">
    <property type="entry name" value="retropepsin_like"/>
    <property type="match status" value="1"/>
</dbReference>
<protein>
    <submittedName>
        <fullName evidence="2">BnaC06g07940D protein</fullName>
    </submittedName>
</protein>
<feature type="region of interest" description="Disordered" evidence="1">
    <location>
        <begin position="639"/>
        <end position="672"/>
    </location>
</feature>
<dbReference type="InterPro" id="IPR021109">
    <property type="entry name" value="Peptidase_aspartic_dom_sf"/>
</dbReference>
<accession>A0A078FSM9</accession>
<feature type="compositionally biased region" description="Acidic residues" evidence="1">
    <location>
        <begin position="237"/>
        <end position="246"/>
    </location>
</feature>
<dbReference type="Gramene" id="CDY15308">
    <property type="protein sequence ID" value="CDY15308"/>
    <property type="gene ID" value="GSBRNA2T00085563001"/>
</dbReference>
<evidence type="ECO:0000313" key="3">
    <source>
        <dbReference type="Proteomes" id="UP000028999"/>
    </source>
</evidence>
<dbReference type="AlphaFoldDB" id="A0A078FSM9"/>
<feature type="compositionally biased region" description="Polar residues" evidence="1">
    <location>
        <begin position="360"/>
        <end position="370"/>
    </location>
</feature>
<dbReference type="Gene3D" id="2.40.70.10">
    <property type="entry name" value="Acid Proteases"/>
    <property type="match status" value="1"/>
</dbReference>
<feature type="region of interest" description="Disordered" evidence="1">
    <location>
        <begin position="312"/>
        <end position="370"/>
    </location>
</feature>
<evidence type="ECO:0000256" key="1">
    <source>
        <dbReference type="SAM" id="MobiDB-lite"/>
    </source>
</evidence>
<dbReference type="SUPFAM" id="SSF50630">
    <property type="entry name" value="Acid proteases"/>
    <property type="match status" value="1"/>
</dbReference>
<feature type="region of interest" description="Disordered" evidence="1">
    <location>
        <begin position="203"/>
        <end position="271"/>
    </location>
</feature>
<dbReference type="EMBL" id="LK032053">
    <property type="protein sequence ID" value="CDY15308.1"/>
    <property type="molecule type" value="Genomic_DNA"/>
</dbReference>
<name>A0A078FSM9_BRANA</name>
<feature type="compositionally biased region" description="Polar residues" evidence="1">
    <location>
        <begin position="1"/>
        <end position="11"/>
    </location>
</feature>
<dbReference type="OMA" id="PWINDMK"/>
<dbReference type="PANTHER" id="PTHR33240:SF8">
    <property type="entry name" value="OS03G0439900 PROTEIN"/>
    <property type="match status" value="1"/>
</dbReference>
<dbReference type="Proteomes" id="UP000028999">
    <property type="component" value="Unassembled WGS sequence"/>
</dbReference>
<feature type="region of interest" description="Disordered" evidence="1">
    <location>
        <begin position="1"/>
        <end position="73"/>
    </location>
</feature>